<name>A0ACC1IW10_9FUNG</name>
<comment type="caution">
    <text evidence="1">The sequence shown here is derived from an EMBL/GenBank/DDBJ whole genome shotgun (WGS) entry which is preliminary data.</text>
</comment>
<proteinExistence type="predicted"/>
<protein>
    <submittedName>
        <fullName evidence="1">Uncharacterized protein</fullName>
    </submittedName>
</protein>
<evidence type="ECO:0000313" key="1">
    <source>
        <dbReference type="EMBL" id="KAJ1901852.1"/>
    </source>
</evidence>
<keyword evidence="2" id="KW-1185">Reference proteome</keyword>
<gene>
    <name evidence="1" type="ORF">LPJ66_000463</name>
</gene>
<dbReference type="Proteomes" id="UP001150581">
    <property type="component" value="Unassembled WGS sequence"/>
</dbReference>
<reference evidence="1" key="1">
    <citation type="submission" date="2022-07" db="EMBL/GenBank/DDBJ databases">
        <title>Phylogenomic reconstructions and comparative analyses of Kickxellomycotina fungi.</title>
        <authorList>
            <person name="Reynolds N.K."/>
            <person name="Stajich J.E."/>
            <person name="Barry K."/>
            <person name="Grigoriev I.V."/>
            <person name="Crous P."/>
            <person name="Smith M.E."/>
        </authorList>
    </citation>
    <scope>NUCLEOTIDE SEQUENCE</scope>
    <source>
        <strain evidence="1">Benny 63K</strain>
    </source>
</reference>
<accession>A0ACC1IW10</accession>
<evidence type="ECO:0000313" key="2">
    <source>
        <dbReference type="Proteomes" id="UP001150581"/>
    </source>
</evidence>
<sequence length="582" mass="65225">MQVKYSVVSLLLGTFSISIQATKPACDSPIYCHGDLLHAVQMAKLYPDDKTFVDKPTKKPEQEVLAAFSTIGGIQASREQLQAFVDENFGEEGSELKQIDCLSELDLHPAFLTAVQDPLLRSFGLTVNGYLSTLIRKQDFSGLCEGCVSSMLPLKYQFVVPGGRFREIYYWDTYFTLEGILRSGLKEMAKSNIRCLLDFVDIYGFVPNGARSYYLDRSQPPLLTLMVKLYYEHTNDSEFVRQSMPLLIKEHQYWQENHAVVVNTPGGNVTLNRYIVDTDQPRPESYSVDYELAHNVSSDPLRQAVIYAEMAAGAESGWDYSSRWVRNTAVPADTFLNEIRTSLVVPVELNAILYQVEEILAEFALLFKVPEDASKFKKLAETRHRDMQTVFYDADTGLYYDYFLEESKRSTVFSPASVWPYWAFGKNSTGNSQRAFTYVSQTLKHNPGGIPVTLINSGQQWDWPMAWPPLQYVTIQGALATNNTVLANALAQSYVNSVFCAWYNTGGSIPNVLNQLPGQTDLGHMFEKFNSTDVGKQGGGGEYVVQAGFGWTNGVLLWALDKFANVLKTPVCPGTQLNIVSK</sequence>
<dbReference type="EMBL" id="JANBPG010000013">
    <property type="protein sequence ID" value="KAJ1901852.1"/>
    <property type="molecule type" value="Genomic_DNA"/>
</dbReference>
<organism evidence="1 2">
    <name type="scientific">Kickxella alabastrina</name>
    <dbReference type="NCBI Taxonomy" id="61397"/>
    <lineage>
        <taxon>Eukaryota</taxon>
        <taxon>Fungi</taxon>
        <taxon>Fungi incertae sedis</taxon>
        <taxon>Zoopagomycota</taxon>
        <taxon>Kickxellomycotina</taxon>
        <taxon>Kickxellomycetes</taxon>
        <taxon>Kickxellales</taxon>
        <taxon>Kickxellaceae</taxon>
        <taxon>Kickxella</taxon>
    </lineage>
</organism>